<sequence>MLILKVVSRLLDYPTEALFGAADEMISVVEQSDELSAQSRAALVEFIRQLTARELYDAQESYDLLFDRGRALSLLLFEHVHGESRDRGQAMVDLMNVYKSNGFEVDSSQLPDYIPLYLEYLSEKLPVYIQEWLGDICHILTMLSERLIERKCHYNVLLDLLIEVSGVEVDRAEIVDTVSKEVRDDTVEAIDKEWEDKEIRFDDPMVGDCPKSGIHHSQKSLDPNTVNQVPIRWHDADAAQVAGL</sequence>
<gene>
    <name evidence="2" type="primary">narJ</name>
    <name evidence="2" type="ORF">FM037_02425</name>
</gene>
<dbReference type="InterPro" id="IPR003765">
    <property type="entry name" value="NO3_reductase_chaperone_NarJ"/>
</dbReference>
<name>A0ABX5WT97_9GAMM</name>
<dbReference type="PANTHER" id="PTHR43680">
    <property type="entry name" value="NITRATE REDUCTASE MOLYBDENUM COFACTOR ASSEMBLY CHAPERONE"/>
    <property type="match status" value="1"/>
</dbReference>
<dbReference type="SUPFAM" id="SSF89155">
    <property type="entry name" value="TorD-like"/>
    <property type="match status" value="1"/>
</dbReference>
<evidence type="ECO:0000256" key="1">
    <source>
        <dbReference type="ARBA" id="ARBA00023063"/>
    </source>
</evidence>
<accession>A0ABX5WT97</accession>
<keyword evidence="3" id="KW-1185">Reference proteome</keyword>
<dbReference type="EMBL" id="CP041614">
    <property type="protein sequence ID" value="QDO82304.1"/>
    <property type="molecule type" value="Genomic_DNA"/>
</dbReference>
<dbReference type="Gene3D" id="1.10.3480.10">
    <property type="entry name" value="TorD-like"/>
    <property type="match status" value="1"/>
</dbReference>
<organism evidence="2 3">
    <name type="scientific">Shewanella psychropiezotolerans</name>
    <dbReference type="NCBI Taxonomy" id="2593655"/>
    <lineage>
        <taxon>Bacteria</taxon>
        <taxon>Pseudomonadati</taxon>
        <taxon>Pseudomonadota</taxon>
        <taxon>Gammaproteobacteria</taxon>
        <taxon>Alteromonadales</taxon>
        <taxon>Shewanellaceae</taxon>
        <taxon>Shewanella</taxon>
    </lineage>
</organism>
<dbReference type="InterPro" id="IPR036411">
    <property type="entry name" value="TorD-like_sf"/>
</dbReference>
<dbReference type="Proteomes" id="UP000315947">
    <property type="component" value="Chromosome"/>
</dbReference>
<dbReference type="PANTHER" id="PTHR43680:SF2">
    <property type="entry name" value="NITRATE REDUCTASE MOLYBDENUM COFACTOR ASSEMBLY CHAPERONE NARJ"/>
    <property type="match status" value="1"/>
</dbReference>
<evidence type="ECO:0000313" key="3">
    <source>
        <dbReference type="Proteomes" id="UP000315947"/>
    </source>
</evidence>
<dbReference type="RefSeq" id="WP_144044695.1">
    <property type="nucleotide sequence ID" value="NZ_CP041614.1"/>
</dbReference>
<reference evidence="2 3" key="1">
    <citation type="submission" date="2019-07" db="EMBL/GenBank/DDBJ databases">
        <title>Shewanella sp. YLB-06 whole genomic sequence.</title>
        <authorList>
            <person name="Yu L."/>
        </authorList>
    </citation>
    <scope>NUCLEOTIDE SEQUENCE [LARGE SCALE GENOMIC DNA]</scope>
    <source>
        <strain evidence="2 3">YLB-06</strain>
    </source>
</reference>
<keyword evidence="1" id="KW-0534">Nitrate assimilation</keyword>
<evidence type="ECO:0000313" key="2">
    <source>
        <dbReference type="EMBL" id="QDO82304.1"/>
    </source>
</evidence>
<proteinExistence type="predicted"/>
<dbReference type="InterPro" id="IPR020945">
    <property type="entry name" value="DMSO/NO3_reduct_chaperone"/>
</dbReference>
<dbReference type="NCBIfam" id="TIGR00684">
    <property type="entry name" value="narJ"/>
    <property type="match status" value="1"/>
</dbReference>
<protein>
    <submittedName>
        <fullName evidence="2">Nitrate reductase molybdenum cofactor assembly chaperone</fullName>
    </submittedName>
</protein>
<dbReference type="Pfam" id="PF02613">
    <property type="entry name" value="Nitrate_red_del"/>
    <property type="match status" value="1"/>
</dbReference>